<keyword evidence="2" id="KW-1185">Reference proteome</keyword>
<dbReference type="RefSeq" id="WP_111132323.1">
    <property type="nucleotide sequence ID" value="NZ_POUB01000005.1"/>
</dbReference>
<gene>
    <name evidence="1" type="ORF">C1I99_01440</name>
</gene>
<dbReference type="SUPFAM" id="SSF53850">
    <property type="entry name" value="Periplasmic binding protein-like II"/>
    <property type="match status" value="1"/>
</dbReference>
<reference evidence="1 2" key="1">
    <citation type="submission" date="2018-01" db="EMBL/GenBank/DDBJ databases">
        <title>Draft genome sequence of Salinispora sp. 13K206.</title>
        <authorList>
            <person name="Sahin N."/>
            <person name="Saygin H."/>
            <person name="Ay H."/>
        </authorList>
    </citation>
    <scope>NUCLEOTIDE SEQUENCE [LARGE SCALE GENOMIC DNA]</scope>
    <source>
        <strain evidence="1 2">13K206</strain>
    </source>
</reference>
<dbReference type="InterPro" id="IPR006311">
    <property type="entry name" value="TAT_signal"/>
</dbReference>
<dbReference type="Gene3D" id="3.40.190.10">
    <property type="entry name" value="Periplasmic binding protein-like II"/>
    <property type="match status" value="1"/>
</dbReference>
<comment type="caution">
    <text evidence="1">The sequence shown here is derived from an EMBL/GenBank/DDBJ whole genome shotgun (WGS) entry which is preliminary data.</text>
</comment>
<dbReference type="EMBL" id="POUB01000005">
    <property type="protein sequence ID" value="PZG02683.1"/>
    <property type="molecule type" value="Genomic_DNA"/>
</dbReference>
<evidence type="ECO:0000313" key="2">
    <source>
        <dbReference type="Proteomes" id="UP000248749"/>
    </source>
</evidence>
<dbReference type="Proteomes" id="UP000248749">
    <property type="component" value="Unassembled WGS sequence"/>
</dbReference>
<evidence type="ECO:0000313" key="1">
    <source>
        <dbReference type="EMBL" id="PZG02683.1"/>
    </source>
</evidence>
<dbReference type="PROSITE" id="PS51257">
    <property type="entry name" value="PROKAR_LIPOPROTEIN"/>
    <property type="match status" value="1"/>
</dbReference>
<dbReference type="PROSITE" id="PS51318">
    <property type="entry name" value="TAT"/>
    <property type="match status" value="1"/>
</dbReference>
<proteinExistence type="predicted"/>
<dbReference type="PANTHER" id="PTHR43649:SF12">
    <property type="entry name" value="DIACETYLCHITOBIOSE BINDING PROTEIN DASA"/>
    <property type="match status" value="1"/>
</dbReference>
<dbReference type="AlphaFoldDB" id="A0A2W2CVY8"/>
<dbReference type="OrthoDB" id="3951689at2"/>
<sequence length="429" mass="45219">MNNNLSRRDLLRLVGLGAGAGALGLGGVAACAPSADGPTTDTAKSATDFSFASWSLADNASKAKIEELMRGYGGKAGVTVNGVPLAYNTYLNQLTLQVRGGQFTGAAQMDIAWLAGLAALGKLRDLGDVARDAGYTEAALSSGQVDGKQVGLPWTTAAIGLIANRELMQKAGVTTAPATIADFETALRALKSTGVIPYAASTKVAQLKDILIWMQTFGSPLLDGDKVTVGDDASVEAVAWYKKLYDEKLIAPDVERVDARTLFAQGKAAIYDDAIVGRDFVVKGSPDTSLADKLDPIARPVKNAGDKPRAVQWGHAVVVVEGEGANTASDFAGWLTSDEQTVLGYFKDLSLPPTTSKALASEQVRTDRFTAQFSERITATATPNPFWKYPQYAQMETAISEQVQAVLVGRAKPADAMRDAGRAVQALIT</sequence>
<dbReference type="PANTHER" id="PTHR43649">
    <property type="entry name" value="ARABINOSE-BINDING PROTEIN-RELATED"/>
    <property type="match status" value="1"/>
</dbReference>
<dbReference type="InterPro" id="IPR050490">
    <property type="entry name" value="Bact_solute-bd_prot1"/>
</dbReference>
<protein>
    <submittedName>
        <fullName evidence="1">ABC transporter substrate-binding protein</fullName>
    </submittedName>
</protein>
<name>A0A2W2CVY8_9ACTN</name>
<organism evidence="1 2">
    <name type="scientific">Micromonospora deserti</name>
    <dbReference type="NCBI Taxonomy" id="2070366"/>
    <lineage>
        <taxon>Bacteria</taxon>
        <taxon>Bacillati</taxon>
        <taxon>Actinomycetota</taxon>
        <taxon>Actinomycetes</taxon>
        <taxon>Micromonosporales</taxon>
        <taxon>Micromonosporaceae</taxon>
        <taxon>Micromonospora</taxon>
    </lineage>
</organism>
<accession>A0A2W2CVY8</accession>